<organism evidence="1 2">
    <name type="scientific">Taxus chinensis</name>
    <name type="common">Chinese yew</name>
    <name type="synonym">Taxus wallichiana var. chinensis</name>
    <dbReference type="NCBI Taxonomy" id="29808"/>
    <lineage>
        <taxon>Eukaryota</taxon>
        <taxon>Viridiplantae</taxon>
        <taxon>Streptophyta</taxon>
        <taxon>Embryophyta</taxon>
        <taxon>Tracheophyta</taxon>
        <taxon>Spermatophyta</taxon>
        <taxon>Pinopsida</taxon>
        <taxon>Pinidae</taxon>
        <taxon>Conifers II</taxon>
        <taxon>Cupressales</taxon>
        <taxon>Taxaceae</taxon>
        <taxon>Taxus</taxon>
    </lineage>
</organism>
<dbReference type="EMBL" id="JAHRHJ020003813">
    <property type="protein sequence ID" value="KAH9289878.1"/>
    <property type="molecule type" value="Genomic_DNA"/>
</dbReference>
<reference evidence="1 2" key="1">
    <citation type="journal article" date="2021" name="Nat. Plants">
        <title>The Taxus genome provides insights into paclitaxel biosynthesis.</title>
        <authorList>
            <person name="Xiong X."/>
            <person name="Gou J."/>
            <person name="Liao Q."/>
            <person name="Li Y."/>
            <person name="Zhou Q."/>
            <person name="Bi G."/>
            <person name="Li C."/>
            <person name="Du R."/>
            <person name="Wang X."/>
            <person name="Sun T."/>
            <person name="Guo L."/>
            <person name="Liang H."/>
            <person name="Lu P."/>
            <person name="Wu Y."/>
            <person name="Zhang Z."/>
            <person name="Ro D.K."/>
            <person name="Shang Y."/>
            <person name="Huang S."/>
            <person name="Yan J."/>
        </authorList>
    </citation>
    <scope>NUCLEOTIDE SEQUENCE [LARGE SCALE GENOMIC DNA]</scope>
    <source>
        <strain evidence="1">Ta-2019</strain>
    </source>
</reference>
<accession>A0AA38C4R7</accession>
<name>A0AA38C4R7_TAXCH</name>
<proteinExistence type="predicted"/>
<dbReference type="Proteomes" id="UP000824469">
    <property type="component" value="Unassembled WGS sequence"/>
</dbReference>
<gene>
    <name evidence="1" type="ORF">KI387_033995</name>
</gene>
<protein>
    <submittedName>
        <fullName evidence="1">Uncharacterized protein</fullName>
    </submittedName>
</protein>
<feature type="non-terminal residue" evidence="1">
    <location>
        <position position="1"/>
    </location>
</feature>
<keyword evidence="2" id="KW-1185">Reference proteome</keyword>
<evidence type="ECO:0000313" key="1">
    <source>
        <dbReference type="EMBL" id="KAH9289878.1"/>
    </source>
</evidence>
<dbReference type="AlphaFoldDB" id="A0AA38C4R7"/>
<evidence type="ECO:0000313" key="2">
    <source>
        <dbReference type="Proteomes" id="UP000824469"/>
    </source>
</evidence>
<comment type="caution">
    <text evidence="1">The sequence shown here is derived from an EMBL/GenBank/DDBJ whole genome shotgun (WGS) entry which is preliminary data.</text>
</comment>
<sequence length="66" mass="7143">ITAPLDVDQISSLIILASSVIAQHGILSPSVGLAKMRKESLEKAGSYSYTTCHKLFQCRQANLILI</sequence>